<protein>
    <submittedName>
        <fullName evidence="1">Alpha/beta hydrolase</fullName>
    </submittedName>
</protein>
<reference evidence="1 2" key="1">
    <citation type="journal article" date="2021" name="Chemosphere">
        <title>Bioballs carrying a syntrophic Rhodococcus and Mycolicibacterium consortium for simultaneous sorption and biodegradation of fuel oil in contaminated freshwater.</title>
        <authorList>
            <person name="Naloka K."/>
            <person name="Polrit D."/>
            <person name="Muangchinda C."/>
            <person name="Thoetkiattikul H."/>
            <person name="Pinyakong O."/>
        </authorList>
    </citation>
    <scope>NUCLEOTIDE SEQUENCE [LARGE SCALE GENOMIC DNA]</scope>
    <source>
        <strain evidence="1 2">J101</strain>
    </source>
</reference>
<accession>A0ACC6MGX3</accession>
<evidence type="ECO:0000313" key="2">
    <source>
        <dbReference type="Proteomes" id="UP001289645"/>
    </source>
</evidence>
<comment type="caution">
    <text evidence="1">The sequence shown here is derived from an EMBL/GenBank/DDBJ whole genome shotgun (WGS) entry which is preliminary data.</text>
</comment>
<gene>
    <name evidence="1" type="ORF">OHX15_10750</name>
</gene>
<sequence length="298" mass="32866">MSTLTRAEAADLFRRPADRHICVGNGQVAVRSVGTGPDVLFVHGWPVSGATFRGLLPHLSPHLRCHVVDLVGAGDSRFGPDSRFGIGDHAAAVRQVVDAMNFGDVAVVGHDSGGLIARHALAGDPRVRSWGLIDTEQPQGPSLRFRSFLAIRVVPRFENLLAYLVNKPRIRRNKLVLGDCFTDRDLLDGEFAEFFLRPLRHDAARRRAAGDFGRQFDLGAFGALTELHHRIAVPVHLAHGERDAFFPLSWTRQMVTTFSGPVQLDVIARGKLFAHEEFPRECAEALLPTLLANRRAAR</sequence>
<proteinExistence type="predicted"/>
<evidence type="ECO:0000313" key="1">
    <source>
        <dbReference type="EMBL" id="MDZ5085866.1"/>
    </source>
</evidence>
<dbReference type="Proteomes" id="UP001289645">
    <property type="component" value="Unassembled WGS sequence"/>
</dbReference>
<name>A0ACC6MGX3_MYCPF</name>
<keyword evidence="2" id="KW-1185">Reference proteome</keyword>
<keyword evidence="1" id="KW-0378">Hydrolase</keyword>
<dbReference type="EMBL" id="JAOXLN010000009">
    <property type="protein sequence ID" value="MDZ5085866.1"/>
    <property type="molecule type" value="Genomic_DNA"/>
</dbReference>
<organism evidence="1 2">
    <name type="scientific">Mycolicibacterium parafortuitum</name>
    <name type="common">Mycobacterium parafortuitum</name>
    <dbReference type="NCBI Taxonomy" id="39692"/>
    <lineage>
        <taxon>Bacteria</taxon>
        <taxon>Bacillati</taxon>
        <taxon>Actinomycetota</taxon>
        <taxon>Actinomycetes</taxon>
        <taxon>Mycobacteriales</taxon>
        <taxon>Mycobacteriaceae</taxon>
        <taxon>Mycolicibacterium</taxon>
    </lineage>
</organism>